<dbReference type="AlphaFoldDB" id="A0A915A4R1"/>
<accession>A0A915A4R1</accession>
<keyword evidence="1" id="KW-1185">Reference proteome</keyword>
<organism evidence="1 2">
    <name type="scientific">Parascaris univalens</name>
    <name type="common">Nematode worm</name>
    <dbReference type="NCBI Taxonomy" id="6257"/>
    <lineage>
        <taxon>Eukaryota</taxon>
        <taxon>Metazoa</taxon>
        <taxon>Ecdysozoa</taxon>
        <taxon>Nematoda</taxon>
        <taxon>Chromadorea</taxon>
        <taxon>Rhabditida</taxon>
        <taxon>Spirurina</taxon>
        <taxon>Ascaridomorpha</taxon>
        <taxon>Ascaridoidea</taxon>
        <taxon>Ascarididae</taxon>
        <taxon>Parascaris</taxon>
    </lineage>
</organism>
<dbReference type="Proteomes" id="UP000887569">
    <property type="component" value="Unplaced"/>
</dbReference>
<protein>
    <submittedName>
        <fullName evidence="2">Uncharacterized protein</fullName>
    </submittedName>
</protein>
<sequence length="134" mass="15626">MLELLAHQDEPTYTHPIQRIIERKLPKMVLEKLERGIISTDYSDGALRQLWNLKLLGTRDQQLKGDDEPHGLQHFDELHQWTSLSRTWNPQQFISSRKILIMKKAQLHVSVDAPAERMLKACKCVIQTKFVDKA</sequence>
<proteinExistence type="predicted"/>
<dbReference type="WBParaSite" id="PgR001X_g095_t01">
    <property type="protein sequence ID" value="PgR001X_g095_t01"/>
    <property type="gene ID" value="PgR001X_g095"/>
</dbReference>
<evidence type="ECO:0000313" key="2">
    <source>
        <dbReference type="WBParaSite" id="PgR001X_g095_t01"/>
    </source>
</evidence>
<evidence type="ECO:0000313" key="1">
    <source>
        <dbReference type="Proteomes" id="UP000887569"/>
    </source>
</evidence>
<name>A0A915A4R1_PARUN</name>
<reference evidence="2" key="1">
    <citation type="submission" date="2022-11" db="UniProtKB">
        <authorList>
            <consortium name="WormBaseParasite"/>
        </authorList>
    </citation>
    <scope>IDENTIFICATION</scope>
</reference>